<dbReference type="SUPFAM" id="SSF53756">
    <property type="entry name" value="UDP-Glycosyltransferase/glycogen phosphorylase"/>
    <property type="match status" value="1"/>
</dbReference>
<feature type="compositionally biased region" description="Low complexity" evidence="1">
    <location>
        <begin position="10"/>
        <end position="22"/>
    </location>
</feature>
<protein>
    <submittedName>
        <fullName evidence="2">Uncharacterized protein</fullName>
    </submittedName>
</protein>
<dbReference type="Gene3D" id="3.40.50.2000">
    <property type="entry name" value="Glycogen Phosphorylase B"/>
    <property type="match status" value="1"/>
</dbReference>
<name>A0AAD2EE51_9LAMI</name>
<feature type="region of interest" description="Disordered" evidence="1">
    <location>
        <begin position="44"/>
        <end position="63"/>
    </location>
</feature>
<organism evidence="2 3">
    <name type="scientific">Fraxinus pennsylvanica</name>
    <dbReference type="NCBI Taxonomy" id="56036"/>
    <lineage>
        <taxon>Eukaryota</taxon>
        <taxon>Viridiplantae</taxon>
        <taxon>Streptophyta</taxon>
        <taxon>Embryophyta</taxon>
        <taxon>Tracheophyta</taxon>
        <taxon>Spermatophyta</taxon>
        <taxon>Magnoliopsida</taxon>
        <taxon>eudicotyledons</taxon>
        <taxon>Gunneridae</taxon>
        <taxon>Pentapetalae</taxon>
        <taxon>asterids</taxon>
        <taxon>lamiids</taxon>
        <taxon>Lamiales</taxon>
        <taxon>Oleaceae</taxon>
        <taxon>Oleeae</taxon>
        <taxon>Fraxinus</taxon>
    </lineage>
</organism>
<accession>A0AAD2EE51</accession>
<evidence type="ECO:0000313" key="3">
    <source>
        <dbReference type="Proteomes" id="UP000834106"/>
    </source>
</evidence>
<sequence length="456" mass="49264">MEHISLKSKTTQPLLTQPLYTQLPPPPVDDVDGEQPAPVQQTLTGLTPQISSLASGPSTEDRNPRTLIRLCHGLTVVPTGDGSAANDVASLGGSSSGTESAMEKMAHGCLLPIQPLPGIPPPNAPARGPVQAIPSPAGQAARVQPNLPARSIAEDYSNCEFLIRLPGYCPMPAFRDSIDVPLVVRRLHKSREEVRKELGIGEDVKVVILNFGGQSLFAAVRLDIKGRVPASWLALPGVLYFTVGCLVCGSSENQNLPPNFVKLAKDSYTPDLIAASDCMLGKIGYGTVSEALAYKVPFVFVRRDYFNEEPFLRNLLEFYQGGVEMIRQDLLTGHWSPYLERAVGLKPCYEGGTNGGEVAAHILMGAVSGKTIHQIREEQMESGGICVSLLVILSQCLSPFSFKLGERVLRKCASKLKPYLQEAVSCVDISFGEYTNIVASICQGATQRENMVVFLF</sequence>
<dbReference type="InterPro" id="IPR053205">
    <property type="entry name" value="GHMP_kinase_L-arabinokinase"/>
</dbReference>
<feature type="compositionally biased region" description="Polar residues" evidence="1">
    <location>
        <begin position="44"/>
        <end position="58"/>
    </location>
</feature>
<evidence type="ECO:0000256" key="1">
    <source>
        <dbReference type="SAM" id="MobiDB-lite"/>
    </source>
</evidence>
<evidence type="ECO:0000313" key="2">
    <source>
        <dbReference type="EMBL" id="CAI9784736.1"/>
    </source>
</evidence>
<reference evidence="2" key="1">
    <citation type="submission" date="2023-05" db="EMBL/GenBank/DDBJ databases">
        <authorList>
            <person name="Huff M."/>
        </authorList>
    </citation>
    <scope>NUCLEOTIDE SEQUENCE</scope>
</reference>
<dbReference type="EMBL" id="OU503056">
    <property type="protein sequence ID" value="CAI9784736.1"/>
    <property type="molecule type" value="Genomic_DNA"/>
</dbReference>
<dbReference type="PANTHER" id="PTHR38134">
    <property type="entry name" value="SLR1395 PROTEIN"/>
    <property type="match status" value="1"/>
</dbReference>
<dbReference type="AlphaFoldDB" id="A0AAD2EE51"/>
<dbReference type="Proteomes" id="UP000834106">
    <property type="component" value="Chromosome 21"/>
</dbReference>
<gene>
    <name evidence="2" type="ORF">FPE_LOCUS32166</name>
</gene>
<keyword evidence="3" id="KW-1185">Reference proteome</keyword>
<proteinExistence type="predicted"/>
<feature type="region of interest" description="Disordered" evidence="1">
    <location>
        <begin position="1"/>
        <end position="38"/>
    </location>
</feature>
<dbReference type="PANTHER" id="PTHR38134:SF2">
    <property type="entry name" value="GALACTOKINASE"/>
    <property type="match status" value="1"/>
</dbReference>